<comment type="caution">
    <text evidence="2">The sequence shown here is derived from an EMBL/GenBank/DDBJ whole genome shotgun (WGS) entry which is preliminary data.</text>
</comment>
<evidence type="ECO:0000313" key="2">
    <source>
        <dbReference type="EMBL" id="MBB5637756.1"/>
    </source>
</evidence>
<accession>A0A7W8ZPE2</accession>
<reference evidence="2 3" key="1">
    <citation type="submission" date="2020-08" db="EMBL/GenBank/DDBJ databases">
        <title>Genomic Encyclopedia of Type Strains, Phase IV (KMG-V): Genome sequencing to study the core and pangenomes of soil and plant-associated prokaryotes.</title>
        <authorList>
            <person name="Whitman W."/>
        </authorList>
    </citation>
    <scope>NUCLEOTIDE SEQUENCE [LARGE SCALE GENOMIC DNA]</scope>
    <source>
        <strain evidence="2 3">S3M1</strain>
    </source>
</reference>
<protein>
    <submittedName>
        <fullName evidence="2">Uncharacterized protein</fullName>
    </submittedName>
</protein>
<organism evidence="2 3">
    <name type="scientific">Pedobacter cryoconitis</name>
    <dbReference type="NCBI Taxonomy" id="188932"/>
    <lineage>
        <taxon>Bacteria</taxon>
        <taxon>Pseudomonadati</taxon>
        <taxon>Bacteroidota</taxon>
        <taxon>Sphingobacteriia</taxon>
        <taxon>Sphingobacteriales</taxon>
        <taxon>Sphingobacteriaceae</taxon>
        <taxon>Pedobacter</taxon>
    </lineage>
</organism>
<dbReference type="EMBL" id="JACHCE010000006">
    <property type="protein sequence ID" value="MBB5637756.1"/>
    <property type="molecule type" value="Genomic_DNA"/>
</dbReference>
<sequence>MEKKRKKPSEIDTHKAMTKAGGSKPEKPKTDEPLAEKDEVKQAEENMRKHVTNEHKAR</sequence>
<proteinExistence type="predicted"/>
<name>A0A7W8ZPE2_9SPHI</name>
<feature type="region of interest" description="Disordered" evidence="1">
    <location>
        <begin position="1"/>
        <end position="58"/>
    </location>
</feature>
<gene>
    <name evidence="2" type="ORF">HDE68_003681</name>
</gene>
<evidence type="ECO:0000313" key="3">
    <source>
        <dbReference type="Proteomes" id="UP000537204"/>
    </source>
</evidence>
<feature type="compositionally biased region" description="Basic and acidic residues" evidence="1">
    <location>
        <begin position="24"/>
        <end position="58"/>
    </location>
</feature>
<dbReference type="RefSeq" id="WP_183883620.1">
    <property type="nucleotide sequence ID" value="NZ_JACHCE010000006.1"/>
</dbReference>
<feature type="compositionally biased region" description="Basic and acidic residues" evidence="1">
    <location>
        <begin position="1"/>
        <end position="15"/>
    </location>
</feature>
<dbReference type="AlphaFoldDB" id="A0A7W8ZPE2"/>
<dbReference type="Proteomes" id="UP000537204">
    <property type="component" value="Unassembled WGS sequence"/>
</dbReference>
<evidence type="ECO:0000256" key="1">
    <source>
        <dbReference type="SAM" id="MobiDB-lite"/>
    </source>
</evidence>